<proteinExistence type="predicted"/>
<sequence length="332" mass="35558">MGVFRTRVTELLGIEHPVICGGMTGVGTVELCAAVSEAGGLGMLTALRSETPENLRRDIERVRKLTSKPFGVNLTILPAMVPPDYEGFADAIIESGVKIVETAGNNPKKWVGKFKAAGLICIHKCVTIRHALSAERIGVDIISMDSFECAGHPGEEDIGAIVLLAKAAKKLRAPFVASGGIGDGKQLAAAIALGAEGVNMGTRFCATKECNWPESFKQRMVDAQETDTVLMFRALHNTARVFKNRVASEVDEIQKAKGMDLDFSDIAHLVAGTRGREAERNGDADGGIWTAGQVIGLIDDLPTVKELMDNFIGEAESTIRNRMPNVLASSRL</sequence>
<dbReference type="InterPro" id="IPR013785">
    <property type="entry name" value="Aldolase_TIM"/>
</dbReference>
<evidence type="ECO:0000313" key="4">
    <source>
        <dbReference type="EMBL" id="GBG26746.1"/>
    </source>
</evidence>
<keyword evidence="2" id="KW-0288">FMN</keyword>
<comment type="caution">
    <text evidence="4">The sequence shown here is derived from an EMBL/GenBank/DDBJ whole genome shotgun (WGS) entry which is preliminary data.</text>
</comment>
<dbReference type="PANTHER" id="PTHR32332">
    <property type="entry name" value="2-NITROPROPANE DIOXYGENASE"/>
    <property type="match status" value="1"/>
</dbReference>
<dbReference type="SUPFAM" id="SSF51412">
    <property type="entry name" value="Inosine monophosphate dehydrogenase (IMPDH)"/>
    <property type="match status" value="1"/>
</dbReference>
<dbReference type="Gene3D" id="3.20.20.70">
    <property type="entry name" value="Aldolase class I"/>
    <property type="match status" value="1"/>
</dbReference>
<name>A0A2R5G6S1_9STRA</name>
<evidence type="ECO:0000256" key="1">
    <source>
        <dbReference type="ARBA" id="ARBA00022630"/>
    </source>
</evidence>
<accession>A0A2R5G6S1</accession>
<dbReference type="GO" id="GO:0018580">
    <property type="term" value="F:nitronate monooxygenase activity"/>
    <property type="evidence" value="ECO:0007669"/>
    <property type="project" value="InterPro"/>
</dbReference>
<dbReference type="Pfam" id="PF03060">
    <property type="entry name" value="NMO"/>
    <property type="match status" value="1"/>
</dbReference>
<evidence type="ECO:0000256" key="2">
    <source>
        <dbReference type="ARBA" id="ARBA00022643"/>
    </source>
</evidence>
<dbReference type="OrthoDB" id="10265891at2759"/>
<evidence type="ECO:0000313" key="5">
    <source>
        <dbReference type="Proteomes" id="UP000241890"/>
    </source>
</evidence>
<dbReference type="InterPro" id="IPR004136">
    <property type="entry name" value="NMO"/>
</dbReference>
<gene>
    <name evidence="4" type="ORF">FCC1311_029672</name>
</gene>
<dbReference type="InParanoid" id="A0A2R5G6S1"/>
<keyword evidence="1" id="KW-0285">Flavoprotein</keyword>
<dbReference type="Proteomes" id="UP000241890">
    <property type="component" value="Unassembled WGS sequence"/>
</dbReference>
<keyword evidence="4" id="KW-0503">Monooxygenase</keyword>
<keyword evidence="3" id="KW-0560">Oxidoreductase</keyword>
<dbReference type="PANTHER" id="PTHR32332:SF20">
    <property type="entry name" value="2-NITROPROPANE DIOXYGENASE-LIKE PROTEIN"/>
    <property type="match status" value="1"/>
</dbReference>
<dbReference type="AlphaFoldDB" id="A0A2R5G6S1"/>
<dbReference type="CDD" id="cd04730">
    <property type="entry name" value="NPD_like"/>
    <property type="match status" value="1"/>
</dbReference>
<organism evidence="4 5">
    <name type="scientific">Hondaea fermentalgiana</name>
    <dbReference type="NCBI Taxonomy" id="2315210"/>
    <lineage>
        <taxon>Eukaryota</taxon>
        <taxon>Sar</taxon>
        <taxon>Stramenopiles</taxon>
        <taxon>Bigyra</taxon>
        <taxon>Labyrinthulomycetes</taxon>
        <taxon>Thraustochytrida</taxon>
        <taxon>Thraustochytriidae</taxon>
        <taxon>Hondaea</taxon>
    </lineage>
</organism>
<reference evidence="4 5" key="1">
    <citation type="submission" date="2017-12" db="EMBL/GenBank/DDBJ databases">
        <title>Sequencing, de novo assembly and annotation of complete genome of a new Thraustochytrid species, strain FCC1311.</title>
        <authorList>
            <person name="Sedici K."/>
            <person name="Godart F."/>
            <person name="Aiese Cigliano R."/>
            <person name="Sanseverino W."/>
            <person name="Barakat M."/>
            <person name="Ortet P."/>
            <person name="Marechal E."/>
            <person name="Cagnac O."/>
            <person name="Amato A."/>
        </authorList>
    </citation>
    <scope>NUCLEOTIDE SEQUENCE [LARGE SCALE GENOMIC DNA]</scope>
</reference>
<keyword evidence="5" id="KW-1185">Reference proteome</keyword>
<evidence type="ECO:0000256" key="3">
    <source>
        <dbReference type="ARBA" id="ARBA00023002"/>
    </source>
</evidence>
<protein>
    <submittedName>
        <fullName evidence="4">Nitronate monooxygenase</fullName>
    </submittedName>
</protein>
<dbReference type="EMBL" id="BEYU01000023">
    <property type="protein sequence ID" value="GBG26746.1"/>
    <property type="molecule type" value="Genomic_DNA"/>
</dbReference>